<dbReference type="EMBL" id="VNHN01000037">
    <property type="protein sequence ID" value="TYP03630.1"/>
    <property type="molecule type" value="Genomic_DNA"/>
</dbReference>
<dbReference type="KEGG" id="xdo:XDD1_2164"/>
<reference evidence="3 5" key="2">
    <citation type="submission" date="2019-07" db="EMBL/GenBank/DDBJ databases">
        <title>Genomic Encyclopedia of Type Strains, Phase I: the one thousand microbial genomes (KMG-I) project.</title>
        <authorList>
            <person name="Kyrpides N."/>
        </authorList>
    </citation>
    <scope>NUCLEOTIDE SEQUENCE [LARGE SCALE GENOMIC DNA]</scope>
    <source>
        <strain evidence="3 5">DSM 17909</strain>
    </source>
</reference>
<dbReference type="InterPro" id="IPR014710">
    <property type="entry name" value="RmlC-like_jellyroll"/>
</dbReference>
<dbReference type="HOGENOM" id="CLU_131430_1_0_6"/>
<dbReference type="InterPro" id="IPR011051">
    <property type="entry name" value="RmlC_Cupin_sf"/>
</dbReference>
<proteinExistence type="predicted"/>
<dbReference type="InterPro" id="IPR013096">
    <property type="entry name" value="Cupin_2"/>
</dbReference>
<dbReference type="Pfam" id="PF07883">
    <property type="entry name" value="Cupin_2"/>
    <property type="match status" value="1"/>
</dbReference>
<dbReference type="Proteomes" id="UP000324170">
    <property type="component" value="Unassembled WGS sequence"/>
</dbReference>
<dbReference type="CDD" id="cd02226">
    <property type="entry name" value="cupin_YdbB-like"/>
    <property type="match status" value="1"/>
</dbReference>
<evidence type="ECO:0000313" key="3">
    <source>
        <dbReference type="EMBL" id="TYP03630.1"/>
    </source>
</evidence>
<organism evidence="2 4">
    <name type="scientific">Xenorhabdus doucetiae</name>
    <dbReference type="NCBI Taxonomy" id="351671"/>
    <lineage>
        <taxon>Bacteria</taxon>
        <taxon>Pseudomonadati</taxon>
        <taxon>Pseudomonadota</taxon>
        <taxon>Gammaproteobacteria</taxon>
        <taxon>Enterobacterales</taxon>
        <taxon>Morganellaceae</taxon>
        <taxon>Xenorhabdus</taxon>
    </lineage>
</organism>
<dbReference type="OrthoDB" id="9794183at2"/>
<evidence type="ECO:0000313" key="5">
    <source>
        <dbReference type="Proteomes" id="UP000324170"/>
    </source>
</evidence>
<reference evidence="2 4" key="1">
    <citation type="submission" date="2013-07" db="EMBL/GenBank/DDBJ databases">
        <authorList>
            <person name="Genoscope - CEA"/>
        </authorList>
    </citation>
    <scope>NUCLEOTIDE SEQUENCE [LARGE SCALE GENOMIC DNA]</scope>
    <source>
        <strain evidence="2">FRM16</strain>
        <strain evidence="4">FRM16 / DSM 17909</strain>
    </source>
</reference>
<dbReference type="AlphaFoldDB" id="A0A068QSA7"/>
<dbReference type="PANTHER" id="PTHR36114">
    <property type="entry name" value="16.7 KDA PROTEIN IN WHIE LOCUS"/>
    <property type="match status" value="1"/>
</dbReference>
<dbReference type="RefSeq" id="WP_045970817.1">
    <property type="nucleotide sequence ID" value="NZ_CAWMED010000001.1"/>
</dbReference>
<evidence type="ECO:0000313" key="2">
    <source>
        <dbReference type="EMBL" id="CDG17863.1"/>
    </source>
</evidence>
<feature type="domain" description="Cupin type-2" evidence="1">
    <location>
        <begin position="38"/>
        <end position="89"/>
    </location>
</feature>
<gene>
    <name evidence="3" type="ORF">LY16_02341</name>
    <name evidence="2" type="ORF">XDD1_2164</name>
</gene>
<evidence type="ECO:0000259" key="1">
    <source>
        <dbReference type="Pfam" id="PF07883"/>
    </source>
</evidence>
<dbReference type="Gene3D" id="2.60.120.10">
    <property type="entry name" value="Jelly Rolls"/>
    <property type="match status" value="1"/>
</dbReference>
<dbReference type="Proteomes" id="UP000032721">
    <property type="component" value="Chromosome"/>
</dbReference>
<dbReference type="SUPFAM" id="SSF51182">
    <property type="entry name" value="RmlC-like cupins"/>
    <property type="match status" value="1"/>
</dbReference>
<dbReference type="InterPro" id="IPR052044">
    <property type="entry name" value="PKS_Associated_Protein"/>
</dbReference>
<name>A0A068QSA7_9GAMM</name>
<evidence type="ECO:0000313" key="4">
    <source>
        <dbReference type="Proteomes" id="UP000032721"/>
    </source>
</evidence>
<dbReference type="EMBL" id="FO704550">
    <property type="protein sequence ID" value="CDG17863.1"/>
    <property type="molecule type" value="Genomic_DNA"/>
</dbReference>
<keyword evidence="5" id="KW-1185">Reference proteome</keyword>
<dbReference type="PANTHER" id="PTHR36114:SF1">
    <property type="entry name" value="16.7 KDA PROTEIN IN WHIE LOCUS"/>
    <property type="match status" value="1"/>
</dbReference>
<accession>A0A068QSA7</accession>
<protein>
    <submittedName>
        <fullName evidence="2">Cupin 2 conserved barrel domain protein</fullName>
    </submittedName>
    <submittedName>
        <fullName evidence="3">Mannose-6-phosphate isomerase-like protein (Cupin superfamily)</fullName>
    </submittedName>
</protein>
<sequence>MHQPINLKHKLSLITEQWQPKVIAEMNDYQFKVVKIEGDFIWHTHSETDEAFIVLDGILRIDFHDGNVLLAAGEMYVIPRGIEHKTSADIETQIMIIEPRGILNTGHEGGKRTANNDVWI</sequence>